<dbReference type="GO" id="GO:0016787">
    <property type="term" value="F:hydrolase activity"/>
    <property type="evidence" value="ECO:0007669"/>
    <property type="project" value="UniProtKB-KW"/>
</dbReference>
<dbReference type="EMBL" id="VFWZ01000002">
    <property type="protein sequence ID" value="TPN87792.1"/>
    <property type="molecule type" value="Genomic_DNA"/>
</dbReference>
<dbReference type="PANTHER" id="PTHR43798">
    <property type="entry name" value="MONOACYLGLYCEROL LIPASE"/>
    <property type="match status" value="1"/>
</dbReference>
<proteinExistence type="predicted"/>
<dbReference type="Proteomes" id="UP000315540">
    <property type="component" value="Unassembled WGS sequence"/>
</dbReference>
<dbReference type="SUPFAM" id="SSF53474">
    <property type="entry name" value="alpha/beta-Hydrolases"/>
    <property type="match status" value="1"/>
</dbReference>
<keyword evidence="2" id="KW-0378">Hydrolase</keyword>
<comment type="caution">
    <text evidence="2">The sequence shown here is derived from an EMBL/GenBank/DDBJ whole genome shotgun (WGS) entry which is preliminary data.</text>
</comment>
<dbReference type="OrthoDB" id="252464at2"/>
<evidence type="ECO:0000313" key="2">
    <source>
        <dbReference type="EMBL" id="TPN87792.1"/>
    </source>
</evidence>
<dbReference type="AlphaFoldDB" id="A0A504JGF2"/>
<dbReference type="InterPro" id="IPR050266">
    <property type="entry name" value="AB_hydrolase_sf"/>
</dbReference>
<dbReference type="Gene3D" id="3.40.50.1820">
    <property type="entry name" value="alpha/beta hydrolase"/>
    <property type="match status" value="1"/>
</dbReference>
<protein>
    <submittedName>
        <fullName evidence="2">Alpha/beta hydrolase</fullName>
    </submittedName>
</protein>
<name>A0A504JGF2_9FLAO</name>
<evidence type="ECO:0000259" key="1">
    <source>
        <dbReference type="Pfam" id="PF00561"/>
    </source>
</evidence>
<dbReference type="InterPro" id="IPR029058">
    <property type="entry name" value="AB_hydrolase_fold"/>
</dbReference>
<organism evidence="2 3">
    <name type="scientific">Aquimarina algicola</name>
    <dbReference type="NCBI Taxonomy" id="2589995"/>
    <lineage>
        <taxon>Bacteria</taxon>
        <taxon>Pseudomonadati</taxon>
        <taxon>Bacteroidota</taxon>
        <taxon>Flavobacteriia</taxon>
        <taxon>Flavobacteriales</taxon>
        <taxon>Flavobacteriaceae</taxon>
        <taxon>Aquimarina</taxon>
    </lineage>
</organism>
<sequence>MILAYKGIKIKYLIAGKGSPILFLHGFLENASMWQDTFSELSNDYTCIAIDLLGHGGTQCMGYIHTMETMAEAVDAVVQHLQLEPFVIVGHSMGGYVALAYAELFLQKISGLALLNSTALPDNQERKINRGKAIAIVKKTPNAYTSMAIANLFAQKNRSEFLSHINNLKNQASNMPVQGIIAALEGMKIRKDRSSLLSSLTVPKIIFAGIKDSVISYDQSVKEAHQHNVKIVSFDGGHMSYLENRDDYISELQHFIKGFSS</sequence>
<dbReference type="Pfam" id="PF00561">
    <property type="entry name" value="Abhydrolase_1"/>
    <property type="match status" value="1"/>
</dbReference>
<keyword evidence="3" id="KW-1185">Reference proteome</keyword>
<reference evidence="2 3" key="1">
    <citation type="submission" date="2019-06" db="EMBL/GenBank/DDBJ databases">
        <authorList>
            <person name="Meng X."/>
        </authorList>
    </citation>
    <scope>NUCLEOTIDE SEQUENCE [LARGE SCALE GENOMIC DNA]</scope>
    <source>
        <strain evidence="2 3">M625</strain>
    </source>
</reference>
<dbReference type="InterPro" id="IPR000073">
    <property type="entry name" value="AB_hydrolase_1"/>
</dbReference>
<feature type="domain" description="AB hydrolase-1" evidence="1">
    <location>
        <begin position="20"/>
        <end position="244"/>
    </location>
</feature>
<dbReference type="PRINTS" id="PR00111">
    <property type="entry name" value="ABHYDROLASE"/>
</dbReference>
<gene>
    <name evidence="2" type="ORF">FHK87_09470</name>
</gene>
<accession>A0A504JGF2</accession>
<evidence type="ECO:0000313" key="3">
    <source>
        <dbReference type="Proteomes" id="UP000315540"/>
    </source>
</evidence>
<dbReference type="RefSeq" id="WP_140592431.1">
    <property type="nucleotide sequence ID" value="NZ_VFWZ01000002.1"/>
</dbReference>